<dbReference type="SMART" id="SM00710">
    <property type="entry name" value="PbH1"/>
    <property type="match status" value="4"/>
</dbReference>
<organism evidence="10 11">
    <name type="scientific">Paenibacillus apis</name>
    <dbReference type="NCBI Taxonomy" id="1792174"/>
    <lineage>
        <taxon>Bacteria</taxon>
        <taxon>Bacillati</taxon>
        <taxon>Bacillota</taxon>
        <taxon>Bacilli</taxon>
        <taxon>Bacillales</taxon>
        <taxon>Paenibacillaceae</taxon>
        <taxon>Paenibacillus</taxon>
    </lineage>
</organism>
<evidence type="ECO:0000256" key="5">
    <source>
        <dbReference type="ARBA" id="ARBA00023277"/>
    </source>
</evidence>
<name>A0A919Y2B0_9BACL</name>
<dbReference type="SUPFAM" id="SSF51126">
    <property type="entry name" value="Pectin lyase-like"/>
    <property type="match status" value="1"/>
</dbReference>
<dbReference type="Gene3D" id="2.160.20.10">
    <property type="entry name" value="Single-stranded right-handed beta-helix, Pectin lyase-like"/>
    <property type="match status" value="1"/>
</dbReference>
<evidence type="ECO:0000256" key="1">
    <source>
        <dbReference type="ARBA" id="ARBA00008834"/>
    </source>
</evidence>
<evidence type="ECO:0000256" key="3">
    <source>
        <dbReference type="ARBA" id="ARBA00022801"/>
    </source>
</evidence>
<gene>
    <name evidence="10" type="ORF">J41TS4_30800</name>
</gene>
<evidence type="ECO:0000313" key="11">
    <source>
        <dbReference type="Proteomes" id="UP000678895"/>
    </source>
</evidence>
<evidence type="ECO:0000256" key="4">
    <source>
        <dbReference type="ARBA" id="ARBA00023180"/>
    </source>
</evidence>
<dbReference type="InterPro" id="IPR000743">
    <property type="entry name" value="Glyco_hydro_28"/>
</dbReference>
<comment type="function">
    <text evidence="8">Pectinolytic enzyme involved in the degradation of xylogalacturonan (xga), a galacturonan backbone heavily substituted with xylose, and which is one important component of the hairy regions of pectin. Activity requires a galacturonic acid backbone substituted with xylose.</text>
</comment>
<dbReference type="GO" id="GO:0000272">
    <property type="term" value="P:polysaccharide catabolic process"/>
    <property type="evidence" value="ECO:0007669"/>
    <property type="project" value="UniProtKB-KW"/>
</dbReference>
<comment type="similarity">
    <text evidence="1 9">Belongs to the glycosyl hydrolase 28 family.</text>
</comment>
<keyword evidence="5" id="KW-0119">Carbohydrate metabolism</keyword>
<keyword evidence="6 9" id="KW-0326">Glycosidase</keyword>
<evidence type="ECO:0000256" key="2">
    <source>
        <dbReference type="ARBA" id="ARBA00022737"/>
    </source>
</evidence>
<dbReference type="PANTHER" id="PTHR31736:SF9">
    <property type="entry name" value="ENDO-XYLOGALACTURONAN HYDROLASE A-RELATED"/>
    <property type="match status" value="1"/>
</dbReference>
<dbReference type="InterPro" id="IPR011050">
    <property type="entry name" value="Pectin_lyase_fold/virulence"/>
</dbReference>
<dbReference type="RefSeq" id="WP_301628372.1">
    <property type="nucleotide sequence ID" value="NZ_BORS01000010.1"/>
</dbReference>
<keyword evidence="4" id="KW-0325">Glycoprotein</keyword>
<protein>
    <recommendedName>
        <fullName evidence="12">Endo-polygalacturonase</fullName>
    </recommendedName>
</protein>
<accession>A0A919Y2B0</accession>
<dbReference type="Pfam" id="PF00295">
    <property type="entry name" value="Glyco_hydro_28"/>
    <property type="match status" value="1"/>
</dbReference>
<keyword evidence="2" id="KW-0677">Repeat</keyword>
<dbReference type="AlphaFoldDB" id="A0A919Y2B0"/>
<comment type="caution">
    <text evidence="10">The sequence shown here is derived from an EMBL/GenBank/DDBJ whole genome shotgun (WGS) entry which is preliminary data.</text>
</comment>
<evidence type="ECO:0000256" key="6">
    <source>
        <dbReference type="ARBA" id="ARBA00023295"/>
    </source>
</evidence>
<dbReference type="EMBL" id="BORS01000010">
    <property type="protein sequence ID" value="GIO43322.1"/>
    <property type="molecule type" value="Genomic_DNA"/>
</dbReference>
<evidence type="ECO:0000313" key="10">
    <source>
        <dbReference type="EMBL" id="GIO43322.1"/>
    </source>
</evidence>
<proteinExistence type="inferred from homology"/>
<sequence length="473" mass="53890">MNDSKSVMVDYPVPEGVPLNSDFSVKIRVPGGEWSELSTYLVRVDMHDVREASMATFDFEGEVEVEITYNRGPLYKADLRPLARHIDYSIQGNTVVFQLFQPCHLSIEANGDRFHNLHLFANSLEADAPDPHSSDVLFIESGDYSVNKKVKHRQESTIYFGPGLHRFEEGLFYIPSNTSVYLAGGAVVVGSLVCEHTENVQIRGRGVIYLRDIEKTTYWRSVQIDFSRNVTVEDIISIDPPHYSIHLGQSENVRIRNFKSFSTRGWCDGIDMMSCKNVSIENVFLRTSDDCIAIYGSRGKFKGDTCNVRVRGAVLWADVAHPIMIGVHGDYEGKGDLIENISFHNIDILEHHEPQDGYWGCIAINAGDKNTVRHAVFRDIRVEQFELGRLFDIRVFWNEKYNPFPGNCVEHIYFENITFNGDCSNPSVIAGYDEDRTVSHVHFRNLRLNDRLVTSAESGNFILNDYQRHVTFE</sequence>
<dbReference type="GO" id="GO:0004650">
    <property type="term" value="F:polygalacturonase activity"/>
    <property type="evidence" value="ECO:0007669"/>
    <property type="project" value="InterPro"/>
</dbReference>
<reference evidence="10" key="1">
    <citation type="submission" date="2021-03" db="EMBL/GenBank/DDBJ databases">
        <title>Antimicrobial resistance genes in bacteria isolated from Japanese honey, and their potential for conferring macrolide and lincosamide resistance in the American foulbrood pathogen Paenibacillus larvae.</title>
        <authorList>
            <person name="Okamoto M."/>
            <person name="Kumagai M."/>
            <person name="Kanamori H."/>
            <person name="Takamatsu D."/>
        </authorList>
    </citation>
    <scope>NUCLEOTIDE SEQUENCE</scope>
    <source>
        <strain evidence="10">J41TS4</strain>
    </source>
</reference>
<evidence type="ECO:0000256" key="7">
    <source>
        <dbReference type="ARBA" id="ARBA00023326"/>
    </source>
</evidence>
<evidence type="ECO:0000256" key="9">
    <source>
        <dbReference type="RuleBase" id="RU361169"/>
    </source>
</evidence>
<keyword evidence="3 9" id="KW-0378">Hydrolase</keyword>
<evidence type="ECO:0008006" key="12">
    <source>
        <dbReference type="Google" id="ProtNLM"/>
    </source>
</evidence>
<evidence type="ECO:0000256" key="8">
    <source>
        <dbReference type="ARBA" id="ARBA00037278"/>
    </source>
</evidence>
<dbReference type="InterPro" id="IPR012334">
    <property type="entry name" value="Pectin_lyas_fold"/>
</dbReference>
<dbReference type="Proteomes" id="UP000678895">
    <property type="component" value="Unassembled WGS sequence"/>
</dbReference>
<dbReference type="InterPro" id="IPR006626">
    <property type="entry name" value="PbH1"/>
</dbReference>
<keyword evidence="11" id="KW-1185">Reference proteome</keyword>
<keyword evidence="7" id="KW-0624">Polysaccharide degradation</keyword>
<dbReference type="PANTHER" id="PTHR31736">
    <property type="match status" value="1"/>
</dbReference>